<feature type="compositionally biased region" description="Gly residues" evidence="1">
    <location>
        <begin position="52"/>
        <end position="63"/>
    </location>
</feature>
<keyword evidence="3" id="KW-1185">Reference proteome</keyword>
<dbReference type="EMBL" id="JANPWB010000014">
    <property type="protein sequence ID" value="KAJ1096381.1"/>
    <property type="molecule type" value="Genomic_DNA"/>
</dbReference>
<dbReference type="AlphaFoldDB" id="A0AAV7LXW0"/>
<feature type="compositionally biased region" description="Low complexity" evidence="1">
    <location>
        <begin position="64"/>
        <end position="76"/>
    </location>
</feature>
<name>A0AAV7LXW0_PLEWA</name>
<proteinExistence type="predicted"/>
<organism evidence="2 3">
    <name type="scientific">Pleurodeles waltl</name>
    <name type="common">Iberian ribbed newt</name>
    <dbReference type="NCBI Taxonomy" id="8319"/>
    <lineage>
        <taxon>Eukaryota</taxon>
        <taxon>Metazoa</taxon>
        <taxon>Chordata</taxon>
        <taxon>Craniata</taxon>
        <taxon>Vertebrata</taxon>
        <taxon>Euteleostomi</taxon>
        <taxon>Amphibia</taxon>
        <taxon>Batrachia</taxon>
        <taxon>Caudata</taxon>
        <taxon>Salamandroidea</taxon>
        <taxon>Salamandridae</taxon>
        <taxon>Pleurodelinae</taxon>
        <taxon>Pleurodeles</taxon>
    </lineage>
</organism>
<evidence type="ECO:0000313" key="2">
    <source>
        <dbReference type="EMBL" id="KAJ1096381.1"/>
    </source>
</evidence>
<accession>A0AAV7LXW0</accession>
<evidence type="ECO:0000256" key="1">
    <source>
        <dbReference type="SAM" id="MobiDB-lite"/>
    </source>
</evidence>
<sequence>MLLGLLEEGGRGVEAQCRRTIGAAAPGDVEGAYSRNIQPCLRKPEQEVKGDVGCGQRPGGGEPGVSLTSGGLASGAGRRVPKVKWEICSLDTMTGEDRYLYCIQ</sequence>
<comment type="caution">
    <text evidence="2">The sequence shown here is derived from an EMBL/GenBank/DDBJ whole genome shotgun (WGS) entry which is preliminary data.</text>
</comment>
<reference evidence="2" key="1">
    <citation type="journal article" date="2022" name="bioRxiv">
        <title>Sequencing and chromosome-scale assembly of the giantPleurodeles waltlgenome.</title>
        <authorList>
            <person name="Brown T."/>
            <person name="Elewa A."/>
            <person name="Iarovenko S."/>
            <person name="Subramanian E."/>
            <person name="Araus A.J."/>
            <person name="Petzold A."/>
            <person name="Susuki M."/>
            <person name="Suzuki K.-i.T."/>
            <person name="Hayashi T."/>
            <person name="Toyoda A."/>
            <person name="Oliveira C."/>
            <person name="Osipova E."/>
            <person name="Leigh N.D."/>
            <person name="Simon A."/>
            <person name="Yun M.H."/>
        </authorList>
    </citation>
    <scope>NUCLEOTIDE SEQUENCE</scope>
    <source>
        <strain evidence="2">20211129_DDA</strain>
        <tissue evidence="2">Liver</tissue>
    </source>
</reference>
<feature type="region of interest" description="Disordered" evidence="1">
    <location>
        <begin position="48"/>
        <end position="76"/>
    </location>
</feature>
<dbReference type="Proteomes" id="UP001066276">
    <property type="component" value="Chromosome 10"/>
</dbReference>
<evidence type="ECO:0000313" key="3">
    <source>
        <dbReference type="Proteomes" id="UP001066276"/>
    </source>
</evidence>
<protein>
    <submittedName>
        <fullName evidence="2">Uncharacterized protein</fullName>
    </submittedName>
</protein>
<gene>
    <name evidence="2" type="ORF">NDU88_001523</name>
</gene>